<feature type="compositionally biased region" description="Low complexity" evidence="1">
    <location>
        <begin position="1"/>
        <end position="10"/>
    </location>
</feature>
<comment type="caution">
    <text evidence="3">The sequence shown here is derived from an EMBL/GenBank/DDBJ whole genome shotgun (WGS) entry which is preliminary data.</text>
</comment>
<dbReference type="Proteomes" id="UP000673691">
    <property type="component" value="Unassembled WGS sequence"/>
</dbReference>
<feature type="compositionally biased region" description="Low complexity" evidence="1">
    <location>
        <begin position="101"/>
        <end position="120"/>
    </location>
</feature>
<accession>A0A8H8DFK3</accession>
<sequence length="371" mass="39693">MAAESGSSPDRPAPDPDAEEDDNGGGGGVEDRASSPETAPDHRRRPESDRSPSDRRAGDADDPTAFGFLPPPLPREEEKEEGEEDNDFTGDDNGGDPVLLPGAGPARAQDDAAAAAAAGAEFTLRGRRRTLPSTVMTRASPVAAKAHPSSSSSSAGLSSGRSDVLRGATTAASPPALPLPPSPSPPHPQDDPRWSTPSSFLSAVEPAAAAATATATPASRNRQRQETDHSNHVSPQLLPIDLDEVVDDDDQFWNYFASYNAFDLSGSPLVDRAIDKVRQVRQEVERTLLSRAAGRRGVNKVEIEARLRKRFAALKRQVDTSTRVISEKLAEAPMIRLRDRVSFLLGVTGMWCSAMVMVSTLFACARVWVWV</sequence>
<feature type="region of interest" description="Disordered" evidence="1">
    <location>
        <begin position="1"/>
        <end position="236"/>
    </location>
</feature>
<feature type="compositionally biased region" description="Low complexity" evidence="1">
    <location>
        <begin position="139"/>
        <end position="162"/>
    </location>
</feature>
<feature type="compositionally biased region" description="Pro residues" evidence="1">
    <location>
        <begin position="175"/>
        <end position="187"/>
    </location>
</feature>
<keyword evidence="2" id="KW-1133">Transmembrane helix</keyword>
<feature type="compositionally biased region" description="Acidic residues" evidence="1">
    <location>
        <begin position="78"/>
        <end position="94"/>
    </location>
</feature>
<keyword evidence="2" id="KW-0812">Transmembrane</keyword>
<reference evidence="3 4" key="1">
    <citation type="journal article" name="Sci. Rep.">
        <title>Genome-scale phylogenetic analyses confirm Olpidium as the closest living zoosporic fungus to the non-flagellated, terrestrial fungi.</title>
        <authorList>
            <person name="Chang Y."/>
            <person name="Rochon D."/>
            <person name="Sekimoto S."/>
            <person name="Wang Y."/>
            <person name="Chovatia M."/>
            <person name="Sandor L."/>
            <person name="Salamov A."/>
            <person name="Grigoriev I.V."/>
            <person name="Stajich J.E."/>
            <person name="Spatafora J.W."/>
        </authorList>
    </citation>
    <scope>NUCLEOTIDE SEQUENCE [LARGE SCALE GENOMIC DNA]</scope>
    <source>
        <strain evidence="3">S191</strain>
    </source>
</reference>
<gene>
    <name evidence="3" type="ORF">BJ554DRAFT_4317</name>
</gene>
<feature type="compositionally biased region" description="Low complexity" evidence="1">
    <location>
        <begin position="206"/>
        <end position="218"/>
    </location>
</feature>
<evidence type="ECO:0000256" key="2">
    <source>
        <dbReference type="SAM" id="Phobius"/>
    </source>
</evidence>
<proteinExistence type="predicted"/>
<dbReference type="AlphaFoldDB" id="A0A8H8DFK3"/>
<evidence type="ECO:0000256" key="1">
    <source>
        <dbReference type="SAM" id="MobiDB-lite"/>
    </source>
</evidence>
<feature type="compositionally biased region" description="Basic and acidic residues" evidence="1">
    <location>
        <begin position="29"/>
        <end position="59"/>
    </location>
</feature>
<name>A0A8H8DFK3_9FUNG</name>
<dbReference type="EMBL" id="JAEFCI010012367">
    <property type="protein sequence ID" value="KAG5456052.1"/>
    <property type="molecule type" value="Genomic_DNA"/>
</dbReference>
<evidence type="ECO:0000313" key="3">
    <source>
        <dbReference type="EMBL" id="KAG5456052.1"/>
    </source>
</evidence>
<keyword evidence="2" id="KW-0472">Membrane</keyword>
<protein>
    <submittedName>
        <fullName evidence="3">Uncharacterized protein</fullName>
    </submittedName>
</protein>
<organism evidence="3 4">
    <name type="scientific">Olpidium bornovanus</name>
    <dbReference type="NCBI Taxonomy" id="278681"/>
    <lineage>
        <taxon>Eukaryota</taxon>
        <taxon>Fungi</taxon>
        <taxon>Fungi incertae sedis</taxon>
        <taxon>Olpidiomycota</taxon>
        <taxon>Olpidiomycotina</taxon>
        <taxon>Olpidiomycetes</taxon>
        <taxon>Olpidiales</taxon>
        <taxon>Olpidiaceae</taxon>
        <taxon>Olpidium</taxon>
    </lineage>
</organism>
<evidence type="ECO:0000313" key="4">
    <source>
        <dbReference type="Proteomes" id="UP000673691"/>
    </source>
</evidence>
<feature type="transmembrane region" description="Helical" evidence="2">
    <location>
        <begin position="343"/>
        <end position="369"/>
    </location>
</feature>
<keyword evidence="4" id="KW-1185">Reference proteome</keyword>